<dbReference type="InterPro" id="IPR011125">
    <property type="entry name" value="Znf_HypF"/>
</dbReference>
<dbReference type="SUPFAM" id="SSF53067">
    <property type="entry name" value="Actin-like ATPase domain"/>
    <property type="match status" value="1"/>
</dbReference>
<comment type="similarity">
    <text evidence="3 10">Belongs to the carbamoyltransferase HypF family.</text>
</comment>
<evidence type="ECO:0000313" key="15">
    <source>
        <dbReference type="Proteomes" id="UP001208567"/>
    </source>
</evidence>
<evidence type="ECO:0000313" key="14">
    <source>
        <dbReference type="EMBL" id="GLC32115.1"/>
    </source>
</evidence>
<organism evidence="14 15">
    <name type="scientific">Clostridium omnivorum</name>
    <dbReference type="NCBI Taxonomy" id="1604902"/>
    <lineage>
        <taxon>Bacteria</taxon>
        <taxon>Bacillati</taxon>
        <taxon>Bacillota</taxon>
        <taxon>Clostridia</taxon>
        <taxon>Eubacteriales</taxon>
        <taxon>Clostridiaceae</taxon>
        <taxon>Clostridium</taxon>
    </lineage>
</organism>
<keyword evidence="6" id="KW-0863">Zinc-finger</keyword>
<evidence type="ECO:0000256" key="6">
    <source>
        <dbReference type="ARBA" id="ARBA00022771"/>
    </source>
</evidence>
<dbReference type="Gene3D" id="3.30.420.360">
    <property type="match status" value="1"/>
</dbReference>
<dbReference type="InterPro" id="IPR004421">
    <property type="entry name" value="Carbamoyltransferase_HypF"/>
</dbReference>
<dbReference type="NCBIfam" id="TIGR00143">
    <property type="entry name" value="hypF"/>
    <property type="match status" value="1"/>
</dbReference>
<dbReference type="InterPro" id="IPR041440">
    <property type="entry name" value="HypF_C"/>
</dbReference>
<evidence type="ECO:0000256" key="7">
    <source>
        <dbReference type="ARBA" id="ARBA00022833"/>
    </source>
</evidence>
<dbReference type="PROSITE" id="PS51163">
    <property type="entry name" value="YRDC"/>
    <property type="match status" value="1"/>
</dbReference>
<dbReference type="Pfam" id="PF01300">
    <property type="entry name" value="Sua5_yciO_yrdC"/>
    <property type="match status" value="1"/>
</dbReference>
<comment type="catalytic activity">
    <reaction evidence="8 11">
        <text>an acyl phosphate + H2O = a carboxylate + phosphate + H(+)</text>
        <dbReference type="Rhea" id="RHEA:14965"/>
        <dbReference type="ChEBI" id="CHEBI:15377"/>
        <dbReference type="ChEBI" id="CHEBI:15378"/>
        <dbReference type="ChEBI" id="CHEBI:29067"/>
        <dbReference type="ChEBI" id="CHEBI:43474"/>
        <dbReference type="ChEBI" id="CHEBI:59918"/>
        <dbReference type="EC" id="3.6.1.7"/>
    </reaction>
</comment>
<keyword evidence="4" id="KW-0436">Ligase</keyword>
<proteinExistence type="inferred from homology"/>
<evidence type="ECO:0000256" key="9">
    <source>
        <dbReference type="ARBA" id="ARBA00048220"/>
    </source>
</evidence>
<sequence>MNKRIFIKVSGIVQGVGFRPFVYNLATSLKLKGWVNNNSEGVYIDLQGSEADLERFIYNLKNNPPTLSYIDNIEIEEKQLLDYTDFSIKESEKVEQSITLISPDVAMCDDCKADILDPNNRRYGYPFTNCTNCGPRFSIIKSIPYDRDKTTMKKFPMCRICNEEYTNPTNRRFHAQPNACKDCGPHIWLADHNGNVIKEDSPHCNEYAVIKQTQSFLRAGNIFAIKGLTGFHLCCDASNFKAVSELRERKRRPHKPFAVMMKDINTVKKYCNVNQKELELLTGIRKPIVLLERNSGYTLPEAVAPNQNTLGVMLPYTPLHELLFQNGLEVLIMTSANVNGLPLEFENESAIRNLNSIADYFLLHNRDIFIPVDDSVVKVINDKERLIRRARGYAPEPIIQSAEDGILCLGPNMKNTFSLSKSDYIFMSQHNGDLENLETYEHYKRNINHFKTIFSFEPKLLVHDMHPEYTSTHFAEEFDIPKLEVQHHHAHIASCMAENKLNETVIGISFDGTGYGTDGAIWGGEFLICNFKNFKRIGHLSYANLCGGEKSIKEPYRMAISYIYKALGYDFSHNVVENFFGETAAEFLKLIHKKINCVSTSSMGRFLDAAASIILGINHITYEGQASIELETAIAKTCSEHYNYKIDQSIDNDDVIYEINFDKTIAELLKDKLSGTDKSIMAAKVHNTVINSSVNLCTRISAITGIKKIVLSGGVFQNSYLLSNLSNAIKELGFEVYTHSKIPSNDGGVSLGQLLIADSYIKNNPNIL</sequence>
<evidence type="ECO:0000256" key="3">
    <source>
        <dbReference type="ARBA" id="ARBA00008097"/>
    </source>
</evidence>
<evidence type="ECO:0000256" key="8">
    <source>
        <dbReference type="ARBA" id="ARBA00047645"/>
    </source>
</evidence>
<dbReference type="InterPro" id="IPR017968">
    <property type="entry name" value="Acylphosphatase_CS"/>
</dbReference>
<evidence type="ECO:0000256" key="11">
    <source>
        <dbReference type="PROSITE-ProRule" id="PRU00520"/>
    </source>
</evidence>
<keyword evidence="5" id="KW-0479">Metal-binding</keyword>
<dbReference type="Gene3D" id="3.30.420.40">
    <property type="match status" value="1"/>
</dbReference>
<name>A0ABQ5NA27_9CLOT</name>
<dbReference type="PROSITE" id="PS00150">
    <property type="entry name" value="ACYLPHOSPHATASE_1"/>
    <property type="match status" value="1"/>
</dbReference>
<dbReference type="PANTHER" id="PTHR42959:SF1">
    <property type="entry name" value="CARBAMOYLTRANSFERASE HYPF"/>
    <property type="match status" value="1"/>
</dbReference>
<dbReference type="InterPro" id="IPR017945">
    <property type="entry name" value="DHBP_synth_RibB-like_a/b_dom"/>
</dbReference>
<feature type="active site" evidence="11">
    <location>
        <position position="37"/>
    </location>
</feature>
<comment type="pathway">
    <text evidence="1">Protein modification; [NiFe] hydrogenase maturation.</text>
</comment>
<gene>
    <name evidence="14" type="primary">hypF</name>
    <name evidence="14" type="ORF">bsdE14_35250</name>
</gene>
<dbReference type="EMBL" id="BRXR01000001">
    <property type="protein sequence ID" value="GLC32115.1"/>
    <property type="molecule type" value="Genomic_DNA"/>
</dbReference>
<dbReference type="Gene3D" id="3.90.870.50">
    <property type="match status" value="1"/>
</dbReference>
<dbReference type="InterPro" id="IPR036046">
    <property type="entry name" value="Acylphosphatase-like_dom_sf"/>
</dbReference>
<comment type="similarity">
    <text evidence="2">Belongs to the acylphosphatase family.</text>
</comment>
<dbReference type="Gene3D" id="3.30.110.120">
    <property type="match status" value="1"/>
</dbReference>
<dbReference type="Pfam" id="PF17788">
    <property type="entry name" value="HypF_C"/>
    <property type="match status" value="1"/>
</dbReference>
<evidence type="ECO:0000259" key="12">
    <source>
        <dbReference type="PROSITE" id="PS51160"/>
    </source>
</evidence>
<feature type="domain" description="Acylphosphatase-like" evidence="12">
    <location>
        <begin position="4"/>
        <end position="90"/>
    </location>
</feature>
<reference evidence="14 15" key="1">
    <citation type="journal article" date="2024" name="Int. J. Syst. Evol. Microbiol.">
        <title>Clostridium omnivorum sp. nov., isolated from anoxic soil under the treatment of reductive soil disinfestation.</title>
        <authorList>
            <person name="Ueki A."/>
            <person name="Tonouchi A."/>
            <person name="Kaku N."/>
            <person name="Honma S."/>
            <person name="Ueki K."/>
        </authorList>
    </citation>
    <scope>NUCLEOTIDE SEQUENCE [LARGE SCALE GENOMIC DNA]</scope>
    <source>
        <strain evidence="14 15">E14</strain>
    </source>
</reference>
<evidence type="ECO:0000259" key="13">
    <source>
        <dbReference type="PROSITE" id="PS51163"/>
    </source>
</evidence>
<feature type="domain" description="YrdC-like" evidence="13">
    <location>
        <begin position="207"/>
        <end position="392"/>
    </location>
</feature>
<dbReference type="RefSeq" id="WP_264851424.1">
    <property type="nucleotide sequence ID" value="NZ_BRXR01000001.1"/>
</dbReference>
<dbReference type="InterPro" id="IPR051060">
    <property type="entry name" value="Carbamoyltrans_HypF-like"/>
</dbReference>
<dbReference type="PIRSF" id="PIRSF006256">
    <property type="entry name" value="CMPcnvr_hdrg_mat"/>
    <property type="match status" value="1"/>
</dbReference>
<dbReference type="Pfam" id="PF07503">
    <property type="entry name" value="zf-HYPF"/>
    <property type="match status" value="2"/>
</dbReference>
<dbReference type="Proteomes" id="UP001208567">
    <property type="component" value="Unassembled WGS sequence"/>
</dbReference>
<comment type="catalytic activity">
    <reaction evidence="9">
        <text>C-terminal L-cysteinyl-[HypE protein] + carbamoyl phosphate + ATP + H2O = C-terminal S-carboxamide-L-cysteinyl-[HypE protein] + AMP + phosphate + diphosphate + H(+)</text>
        <dbReference type="Rhea" id="RHEA:55636"/>
        <dbReference type="Rhea" id="RHEA-COMP:14247"/>
        <dbReference type="Rhea" id="RHEA-COMP:14392"/>
        <dbReference type="ChEBI" id="CHEBI:15377"/>
        <dbReference type="ChEBI" id="CHEBI:15378"/>
        <dbReference type="ChEBI" id="CHEBI:30616"/>
        <dbReference type="ChEBI" id="CHEBI:33019"/>
        <dbReference type="ChEBI" id="CHEBI:43474"/>
        <dbReference type="ChEBI" id="CHEBI:58228"/>
        <dbReference type="ChEBI" id="CHEBI:76913"/>
        <dbReference type="ChEBI" id="CHEBI:139126"/>
        <dbReference type="ChEBI" id="CHEBI:456215"/>
    </reaction>
</comment>
<keyword evidence="15" id="KW-1185">Reference proteome</keyword>
<evidence type="ECO:0000256" key="1">
    <source>
        <dbReference type="ARBA" id="ARBA00004711"/>
    </source>
</evidence>
<evidence type="ECO:0000256" key="5">
    <source>
        <dbReference type="ARBA" id="ARBA00022723"/>
    </source>
</evidence>
<evidence type="ECO:0000256" key="2">
    <source>
        <dbReference type="ARBA" id="ARBA00005614"/>
    </source>
</evidence>
<evidence type="ECO:0000256" key="10">
    <source>
        <dbReference type="PIRNR" id="PIRNR006256"/>
    </source>
</evidence>
<dbReference type="EC" id="6.2.-.-" evidence="10"/>
<comment type="caution">
    <text evidence="14">The sequence shown here is derived from an EMBL/GenBank/DDBJ whole genome shotgun (WGS) entry which is preliminary data.</text>
</comment>
<dbReference type="InterPro" id="IPR055128">
    <property type="entry name" value="HypF_C_2"/>
</dbReference>
<protein>
    <recommendedName>
        <fullName evidence="10">Carbamoyltransferase</fullName>
        <ecNumber evidence="10">6.2.-.-</ecNumber>
    </recommendedName>
</protein>
<dbReference type="PANTHER" id="PTHR42959">
    <property type="entry name" value="CARBAMOYLTRANSFERASE"/>
    <property type="match status" value="1"/>
</dbReference>
<dbReference type="Pfam" id="PF00708">
    <property type="entry name" value="Acylphosphatase"/>
    <property type="match status" value="1"/>
</dbReference>
<dbReference type="InterPro" id="IPR006070">
    <property type="entry name" value="Sua5-like_dom"/>
</dbReference>
<dbReference type="InterPro" id="IPR001792">
    <property type="entry name" value="Acylphosphatase-like_dom"/>
</dbReference>
<keyword evidence="11" id="KW-0378">Hydrolase</keyword>
<dbReference type="Pfam" id="PF22521">
    <property type="entry name" value="HypF_C_2"/>
    <property type="match status" value="1"/>
</dbReference>
<evidence type="ECO:0000256" key="4">
    <source>
        <dbReference type="ARBA" id="ARBA00022598"/>
    </source>
</evidence>
<keyword evidence="7" id="KW-0862">Zinc</keyword>
<accession>A0ABQ5NA27</accession>
<dbReference type="PROSITE" id="PS51160">
    <property type="entry name" value="ACYLPHOSPHATASE_3"/>
    <property type="match status" value="1"/>
</dbReference>
<feature type="active site" evidence="11">
    <location>
        <position position="19"/>
    </location>
</feature>
<dbReference type="InterPro" id="IPR043129">
    <property type="entry name" value="ATPase_NBD"/>
</dbReference>
<dbReference type="SUPFAM" id="SSF55821">
    <property type="entry name" value="YrdC/RibB"/>
    <property type="match status" value="1"/>
</dbReference>
<dbReference type="SUPFAM" id="SSF54975">
    <property type="entry name" value="Acylphosphatase/BLUF domain-like"/>
    <property type="match status" value="1"/>
</dbReference>